<keyword evidence="6" id="KW-0812">Transmembrane</keyword>
<feature type="domain" description="Sushi" evidence="19">
    <location>
        <begin position="1977"/>
        <end position="2028"/>
    </location>
</feature>
<sequence length="3311" mass="368212">MRPPQWGTVRERILQDGTLQIVYSCEPGRKLKGHKIATCTADGWDEPMPKCVPHNILRRFRNDLYVGDQPIVPDRDKVQIAKDRLKALERIDDLKKRRKMKESNKRKKKRKRPVKSSSRLSTATRLNETVVSQLDISCAARKILRKGLIKAPSIENARPAKYARRKNVLPPYNRYLVAVYECADDYVFVDSTTDRLFCSNGTWLGRRPRCVKNNQVPADKVKRCDQGTGECEHVCEDTPSGIKCSCFDGFQAKGPSCIDIDECAEGIAKCTDICRNEPGSYSCECHSGFQLGTDGRSCQDINECLSNNGHGPCQGTCRNLKGSYECSCTDIPGYKLASDNHTCEDIDECALNNANCSHLCLNTPGSVFCLCPDGFYLTNDWKTCQDINECEVTPKICAENTECENTVGSYKCTSTIHPHVVTKILREEDYDDNNEDDDDEDENNDDDYGEEITEIPQSSKCENGFKKNENLECVDVNECAEIESHRCQHECVNEPGGYHCVCRPGYELAEDGATCKDVNECDVLSQPCSHICRNTDGAYVCECFSGFMLMDDNATCVEEFKNCFSLIKPCSHTCEDTTEGPRCICPTGYELLDDRVTCTDVDECARETPCSHSCVNLEGSFICTCPNGLEILEHASKFNCTDIDECDRDDHGCQHRCVNLHGGYECVCHSGFVLDIDGRSCIDVDECAGNQHDCSHECKNYPGRYECVCPDGYRILQDARMCVDVDECVEGSHGCSHECENEEGTYKCGCPGDMSLDETGRNCVLFDVCKIANCSHTCEKDRDIYKCVCQEGYVLQKDEKTCLDMDECFEDEHDCSHECINILGSYRCACPQDMKLLEDGLTCGDPVCPQGLRQDEHGQCQDIDECLEGEYECSHLCYNVYGSYRCSCPSDWVLKDDSLTCVRSDPCSNSSCSHLCVPSDSGYKCECPSGYLLDGDTCKDKNECEDEVMNGCSHDCRNQEGSYSCSCPTGMELEEDNRTCVVIPDECAKSRGNNNCTCPVGYTYSQSERICEDVDECQDKQKHDCSHDCINTDGSYYCQCPSGWRLWEDSRTCQELPDDPCSKDHGCSHTCEQDDDRVRCGCPEGYELQDDGKTCRDVDECSEGSHTCSDICLNVEGTYHCQCPSGFRLEDDHKTCQDIDECLSEEADCSHGCLNMNGTYNCTCPEGYELQDDDRTCEVVNKCVALNNSCSHSCISHNGTYECLCPAGYHIGEDGRTCEDINECIQDNGGCSHLCANTEGGVECACPENYELLKDDGKTCVEINACSIDNGGCSHFCHHEDNRLFCSCPPGMVLSEETVCTYENDCLQDNGGCSHLCYHEAGNVTCACPSGMILAEDQRLCVQEDGCAIENGGCSHFCHDHDGNVTCSCPVGMSLSQDDDTLCIHENECLLNNGKCSDTCIFINGSVVCKCPEGYRLSSRDNATCVDIDECLELLDNCTHQCLNVPGGFNCSCNAGFSQNSQDLTLCDDIDECEMENAGCSHSCMNLVGTFRCQCPIEYVLEQNNKTCVLMDGCKNDNGNCSHHCRQADGPDGIPGTRCSCPPGFRLKRDLKTCEDINECEEFENDVESGCSHICMNTEGGYDCECPAGYILMPDDRKNCVDVDECLTSHHNCTHDCVNLLGGYTCTCYKGHYLHTDNFTCLDIDECFELNGGCSHNCTNTIGGHLCFCPTGYELSQDEKTCIDIDECLSDNGGCDHKCVNIVGSFSCECPPNHESWNGSCRPFNPCRDHNGGCEHICAAVNGTVICSCEKGFQRDEIDGFKCRDIDECEEQHGCDHICVNNPGSYECRCKEGFQMVNSTCEDVDECAAGICKGNKCTNVPGSYRCECEAGYRFHGDTCVDVDECLEETPCSERCVNTPGSYYCTCSVGFQLEGNKCIDIDECEWRHDRCDQKCVNTIGSFVCACRAGYTLILSRSQCQDVNECLNQNGGCTGECINTAGSYYCVCSEDLVLAPDERTCVSPTSECRAMEPPIHGEIRCPGHPSGASVYPQGAKCHVRCRRGFRLEGAHTRHCVSDGHWNGKEPICLREVATDPLYNPNTPQPFVSCPQDMDVELPARQNTIRVTFPQPKSNMDWWRYVHASPPWAKQLQADLPAGTTVVTFTAWSPVSNYTSTCRIVIRVRDTENPKVTMCPVSFEVRLSPGERNRLIFWQEPTFTDNVGVGHVYKTRGPGHVMYPGIHDVRYVASDAAGNRAECHFSIHVRESTDVLDSEPRFYRRRMLMCPGRSPQPVPSSSYEWQIPSGCYLRYTRIFSGAYQRHPEHRQNSYPDTEAPYRELPPTRQTPNRPDNARTYNADNLLVPGKLVLTLRSTPPFLAESAFALALTILLAAPLIVRVYLLLDKPLRALTKTRHRRRYDRANRSLLIHYPAPIKLADSTSSSSLYPESARRINSTPTLQSNSGISKNFSRHGIRVDRKIGDRESKIRTCPSSDRPSFFVDSQHPIIDISNLDYKAYRYKLIEATLKKQYDDFQPPGDVVLNSLHLNSADSMIGIRLNDRYDHSLFDFVEEYYDVADATRRKNVEHFHPLDHFLSKGTRKPRTSEKETATISDNGIDRENSRNHLPENVDGNPRKLPDMDDNGNPCIRASLNDVPEIATSNQDSKSEVPILRRMIPTRSRKCADKETLGHDAEDDCLQFASPRRKKESSTRNDRPASAGNTCKIFTLSRAATSLERREATGSPRSRTSAGRSRESKKKLEDYPLAVFSLSGKSRAKRKASGRSNFISVSSSEIASIRSESSKRREDEMSCRSRESSISSRNCASSRPPWMSGNRRTSFNRKYGGNITEISAAKVARLQPSSARESGLAGQKLTVSSRGQFHSKESSARNGLGKDGSMSHPNPALSRKAASFVASQEKEFSGMTSEQQRGENFTTRPRGQQRSKSKDVGSVMVKDNEEERTLKITDSPPGEKMSASRTTISTMADNAALSFLSSVARTLGRPRKRSSPTAFFANAPVTESETWGTKEPELITSRSSTDAARERPVSGNNALRLDPESPSVVDRRENRSKLNRGGGRRRLRSTENPSKGVSLSPQIELSAEVLNPADDTDKSAIPSEKFAGLTFRIDSRENTGIARRSDEIRDRSAKTENDVKFNSPNDIARSKVPKIIQNLRMRPASVNNLSENLHGSTVAASHPALRDVNSETKSGLNGMKLNTRSNGTVDEMRYDESPSAEASSFVEARETQPQDDIAGRGADEELQLPRHDSKIGLAMNSALKRYIKMLKQGLRNHGDKDGVALASLSLSDAISILSEQRTPLLPEEIQELQTVLDRIERNPELLCKLSYSMESFRYRLITARAASRLEYCRLGMNAARKGS</sequence>
<evidence type="ECO:0000259" key="18">
    <source>
        <dbReference type="PROSITE" id="PS50825"/>
    </source>
</evidence>
<feature type="domain" description="EGF-like" evidence="17">
    <location>
        <begin position="517"/>
        <end position="557"/>
    </location>
</feature>
<dbReference type="Pfam" id="PF12662">
    <property type="entry name" value="cEGF"/>
    <property type="match status" value="9"/>
</dbReference>
<dbReference type="FunFam" id="2.10.25.10:FF:000240">
    <property type="entry name" value="Vitamin K-dependent protein S"/>
    <property type="match status" value="1"/>
</dbReference>
<dbReference type="PROSITE" id="PS50825">
    <property type="entry name" value="HYR"/>
    <property type="match status" value="1"/>
</dbReference>
<keyword evidence="8" id="KW-0677">Repeat</keyword>
<keyword evidence="21" id="KW-1185">Reference proteome</keyword>
<evidence type="ECO:0000256" key="14">
    <source>
        <dbReference type="PROSITE-ProRule" id="PRU00076"/>
    </source>
</evidence>
<dbReference type="InterPro" id="IPR013087">
    <property type="entry name" value="Znf_C2H2_type"/>
</dbReference>
<dbReference type="InterPro" id="IPR000436">
    <property type="entry name" value="Sushi_SCR_CCP_dom"/>
</dbReference>
<feature type="compositionally biased region" description="Basic and acidic residues" evidence="16">
    <location>
        <begin position="2736"/>
        <end position="2751"/>
    </location>
</feature>
<dbReference type="InterPro" id="IPR018097">
    <property type="entry name" value="EGF_Ca-bd_CS"/>
</dbReference>
<dbReference type="FunFam" id="2.10.25.10:FF:000119">
    <property type="entry name" value="vitamin K-dependent protein S"/>
    <property type="match status" value="3"/>
</dbReference>
<feature type="domain" description="EGF-like" evidence="17">
    <location>
        <begin position="475"/>
        <end position="516"/>
    </location>
</feature>
<dbReference type="GO" id="GO:0005576">
    <property type="term" value="C:extracellular region"/>
    <property type="evidence" value="ECO:0007669"/>
    <property type="project" value="UniProtKB-SubCell"/>
</dbReference>
<dbReference type="InterPro" id="IPR052080">
    <property type="entry name" value="vWF_C/EGF_Fibrillin"/>
</dbReference>
<keyword evidence="5" id="KW-0254">Endocytosis</keyword>
<evidence type="ECO:0000256" key="2">
    <source>
        <dbReference type="ARBA" id="ARBA00004613"/>
    </source>
</evidence>
<feature type="region of interest" description="Disordered" evidence="16">
    <location>
        <begin position="2797"/>
        <end position="2911"/>
    </location>
</feature>
<evidence type="ECO:0000256" key="13">
    <source>
        <dbReference type="ARBA" id="ARBA00023180"/>
    </source>
</evidence>
<evidence type="ECO:0000256" key="15">
    <source>
        <dbReference type="PROSITE-ProRule" id="PRU00302"/>
    </source>
</evidence>
<dbReference type="PROSITE" id="PS00010">
    <property type="entry name" value="ASX_HYDROXYL"/>
    <property type="match status" value="18"/>
</dbReference>
<feature type="compositionally biased region" description="Acidic residues" evidence="16">
    <location>
        <begin position="428"/>
        <end position="450"/>
    </location>
</feature>
<feature type="region of interest" description="Disordered" evidence="16">
    <location>
        <begin position="2935"/>
        <end position="3029"/>
    </location>
</feature>
<feature type="domain" description="EGF-like" evidence="17">
    <location>
        <begin position="1841"/>
        <end position="1878"/>
    </location>
</feature>
<feature type="region of interest" description="Disordered" evidence="16">
    <location>
        <begin position="96"/>
        <end position="121"/>
    </location>
</feature>
<evidence type="ECO:0000256" key="3">
    <source>
        <dbReference type="ARBA" id="ARBA00022525"/>
    </source>
</evidence>
<keyword evidence="15" id="KW-0768">Sushi</keyword>
<keyword evidence="11 14" id="KW-1015">Disulfide bond</keyword>
<feature type="domain" description="HYR" evidence="18">
    <location>
        <begin position="2122"/>
        <end position="2204"/>
    </location>
</feature>
<feature type="domain" description="EGF-like" evidence="17">
    <location>
        <begin position="1879"/>
        <end position="1919"/>
    </location>
</feature>
<dbReference type="EMBL" id="ADTU01002992">
    <property type="status" value="NOT_ANNOTATED_CDS"/>
    <property type="molecule type" value="Genomic_DNA"/>
</dbReference>
<feature type="compositionally biased region" description="Polar residues" evidence="16">
    <location>
        <begin position="2280"/>
        <end position="2294"/>
    </location>
</feature>
<dbReference type="InParanoid" id="A0A158NY35"/>
<feature type="compositionally biased region" description="Low complexity" evidence="16">
    <location>
        <begin position="2752"/>
        <end position="2763"/>
    </location>
</feature>
<keyword evidence="7" id="KW-0732">Signal</keyword>
<evidence type="ECO:0000256" key="11">
    <source>
        <dbReference type="ARBA" id="ARBA00023157"/>
    </source>
</evidence>
<feature type="domain" description="EGF-like" evidence="17">
    <location>
        <begin position="1138"/>
        <end position="1178"/>
    </location>
</feature>
<protein>
    <recommendedName>
        <fullName evidence="22">Fibrillin-2</fullName>
    </recommendedName>
</protein>
<dbReference type="PROSITE" id="PS50923">
    <property type="entry name" value="SUSHI"/>
    <property type="match status" value="1"/>
</dbReference>
<evidence type="ECO:0000256" key="10">
    <source>
        <dbReference type="ARBA" id="ARBA00023136"/>
    </source>
</evidence>
<feature type="domain" description="EGF-like" evidence="17">
    <location>
        <begin position="1097"/>
        <end position="1137"/>
    </location>
</feature>
<keyword evidence="13" id="KW-0325">Glycoprotein</keyword>
<evidence type="ECO:0000256" key="12">
    <source>
        <dbReference type="ARBA" id="ARBA00023170"/>
    </source>
</evidence>
<evidence type="ECO:0008006" key="22">
    <source>
        <dbReference type="Google" id="ProtNLM"/>
    </source>
</evidence>
<feature type="domain" description="EGF-like" evidence="17">
    <location>
        <begin position="1765"/>
        <end position="1802"/>
    </location>
</feature>
<dbReference type="FunFam" id="2.10.25.10:FF:000009">
    <property type="entry name" value="Low-density lipoprotein receptor isoform 1"/>
    <property type="match status" value="5"/>
</dbReference>
<feature type="compositionally biased region" description="Basic and acidic residues" evidence="16">
    <location>
        <begin position="2890"/>
        <end position="2899"/>
    </location>
</feature>
<dbReference type="InterPro" id="IPR003410">
    <property type="entry name" value="HYR_dom"/>
</dbReference>
<keyword evidence="9" id="KW-1133">Transmembrane helix</keyword>
<gene>
    <name evidence="20" type="primary">105625730</name>
</gene>
<feature type="region of interest" description="Disordered" evidence="16">
    <location>
        <begin position="2532"/>
        <end position="2579"/>
    </location>
</feature>
<dbReference type="GO" id="GO:0005509">
    <property type="term" value="F:calcium ion binding"/>
    <property type="evidence" value="ECO:0007669"/>
    <property type="project" value="InterPro"/>
</dbReference>
<name>A0A158NY35_ATTCE</name>
<keyword evidence="12" id="KW-0675">Receptor</keyword>
<evidence type="ECO:0000256" key="1">
    <source>
        <dbReference type="ARBA" id="ARBA00004479"/>
    </source>
</evidence>
<dbReference type="SMART" id="SM00032">
    <property type="entry name" value="CCP"/>
    <property type="match status" value="3"/>
</dbReference>
<keyword evidence="3" id="KW-0964">Secreted</keyword>
<feature type="disulfide bond" evidence="14">
    <location>
        <begin position="604"/>
        <end position="614"/>
    </location>
</feature>
<dbReference type="InterPro" id="IPR001881">
    <property type="entry name" value="EGF-like_Ca-bd_dom"/>
</dbReference>
<dbReference type="PANTHER" id="PTHR47333">
    <property type="entry name" value="VON WILLEBRAND FACTOR C AND EGF DOMAIN-CONTAINING PROTEIN"/>
    <property type="match status" value="1"/>
</dbReference>
<dbReference type="Pfam" id="PF14670">
    <property type="entry name" value="FXa_inhibition"/>
    <property type="match status" value="8"/>
</dbReference>
<feature type="compositionally biased region" description="Polar residues" evidence="16">
    <location>
        <begin position="2858"/>
        <end position="2878"/>
    </location>
</feature>
<dbReference type="FunFam" id="2.10.25.10:FF:000037">
    <property type="entry name" value="Signal peptide, CUB domain and EGF-like domain-containing 2"/>
    <property type="match status" value="2"/>
</dbReference>
<dbReference type="FunFam" id="2.10.25.10:FF:000002">
    <property type="entry name" value="Latent-transforming growth factor beta-binding protein 3"/>
    <property type="match status" value="1"/>
</dbReference>
<organism evidence="20 21">
    <name type="scientific">Atta cephalotes</name>
    <name type="common">Leafcutter ant</name>
    <dbReference type="NCBI Taxonomy" id="12957"/>
    <lineage>
        <taxon>Eukaryota</taxon>
        <taxon>Metazoa</taxon>
        <taxon>Ecdysozoa</taxon>
        <taxon>Arthropoda</taxon>
        <taxon>Hexapoda</taxon>
        <taxon>Insecta</taxon>
        <taxon>Pterygota</taxon>
        <taxon>Neoptera</taxon>
        <taxon>Endopterygota</taxon>
        <taxon>Hymenoptera</taxon>
        <taxon>Apocrita</taxon>
        <taxon>Aculeata</taxon>
        <taxon>Formicoidea</taxon>
        <taxon>Formicidae</taxon>
        <taxon>Myrmicinae</taxon>
        <taxon>Atta</taxon>
    </lineage>
</organism>
<dbReference type="PROSITE" id="PS00028">
    <property type="entry name" value="ZINC_FINGER_C2H2_1"/>
    <property type="match status" value="1"/>
</dbReference>
<dbReference type="InterPro" id="IPR026823">
    <property type="entry name" value="cEGF"/>
</dbReference>
<feature type="disulfide bond" evidence="15">
    <location>
        <begin position="1999"/>
        <end position="2026"/>
    </location>
</feature>
<feature type="disulfide bond" evidence="14">
    <location>
        <begin position="1807"/>
        <end position="1817"/>
    </location>
</feature>
<dbReference type="PROSITE" id="PS50026">
    <property type="entry name" value="EGF_3"/>
    <property type="match status" value="15"/>
</dbReference>
<evidence type="ECO:0000313" key="21">
    <source>
        <dbReference type="Proteomes" id="UP000005205"/>
    </source>
</evidence>
<evidence type="ECO:0000256" key="7">
    <source>
        <dbReference type="ARBA" id="ARBA00022729"/>
    </source>
</evidence>
<feature type="region of interest" description="Disordered" evidence="16">
    <location>
        <begin position="424"/>
        <end position="450"/>
    </location>
</feature>
<feature type="domain" description="EGF-like" evidence="17">
    <location>
        <begin position="642"/>
        <end position="682"/>
    </location>
</feature>
<dbReference type="EnsemblMetazoa" id="XM_012207053.1">
    <property type="protein sequence ID" value="XP_012062443.1"/>
    <property type="gene ID" value="LOC105625730"/>
</dbReference>
<dbReference type="SUPFAM" id="SSF57196">
    <property type="entry name" value="EGF/Laminin"/>
    <property type="match status" value="5"/>
</dbReference>
<keyword evidence="4 14" id="KW-0245">EGF-like domain</keyword>
<feature type="compositionally biased region" description="Polar residues" evidence="16">
    <location>
        <begin position="3018"/>
        <end position="3029"/>
    </location>
</feature>
<evidence type="ECO:0000259" key="19">
    <source>
        <dbReference type="PROSITE" id="PS50923"/>
    </source>
</evidence>
<dbReference type="GO" id="GO:0016020">
    <property type="term" value="C:membrane"/>
    <property type="evidence" value="ECO:0007669"/>
    <property type="project" value="UniProtKB-SubCell"/>
</dbReference>
<evidence type="ECO:0000256" key="6">
    <source>
        <dbReference type="ARBA" id="ARBA00022692"/>
    </source>
</evidence>
<evidence type="ECO:0000256" key="5">
    <source>
        <dbReference type="ARBA" id="ARBA00022583"/>
    </source>
</evidence>
<evidence type="ECO:0000256" key="8">
    <source>
        <dbReference type="ARBA" id="ARBA00022737"/>
    </source>
</evidence>
<dbReference type="InterPro" id="IPR009030">
    <property type="entry name" value="Growth_fac_rcpt_cys_sf"/>
</dbReference>
<feature type="compositionally biased region" description="Basic and acidic residues" evidence="16">
    <location>
        <begin position="3175"/>
        <end position="3190"/>
    </location>
</feature>
<feature type="disulfide bond" evidence="14">
    <location>
        <begin position="1845"/>
        <end position="1855"/>
    </location>
</feature>
<feature type="compositionally biased region" description="Basic residues" evidence="16">
    <location>
        <begin position="96"/>
        <end position="114"/>
    </location>
</feature>
<dbReference type="CDD" id="cd00054">
    <property type="entry name" value="EGF_CA"/>
    <property type="match status" value="7"/>
</dbReference>
<dbReference type="Proteomes" id="UP000005205">
    <property type="component" value="Unassembled WGS sequence"/>
</dbReference>
<dbReference type="SUPFAM" id="SSF57184">
    <property type="entry name" value="Growth factor receptor domain"/>
    <property type="match status" value="12"/>
</dbReference>
<reference evidence="20" key="2">
    <citation type="submission" date="2016-04" db="UniProtKB">
        <authorList>
            <consortium name="EnsemblMetazoa"/>
        </authorList>
    </citation>
    <scope>IDENTIFICATION</scope>
</reference>
<feature type="region of interest" description="Disordered" evidence="16">
    <location>
        <begin position="2630"/>
        <end position="2694"/>
    </location>
</feature>
<dbReference type="Gene3D" id="2.10.70.10">
    <property type="entry name" value="Complement Module, domain 1"/>
    <property type="match status" value="2"/>
</dbReference>
<dbReference type="STRING" id="12957.A0A158NY35"/>
<comment type="subcellular location">
    <subcellularLocation>
        <location evidence="1">Membrane</location>
        <topology evidence="1">Single-pass type I membrane protein</topology>
    </subcellularLocation>
    <subcellularLocation>
        <location evidence="2">Secreted</location>
    </subcellularLocation>
</comment>
<feature type="domain" description="EGF-like" evidence="17">
    <location>
        <begin position="300"/>
        <end position="344"/>
    </location>
</feature>
<feature type="domain" description="EGF-like" evidence="17">
    <location>
        <begin position="903"/>
        <end position="939"/>
    </location>
</feature>
<dbReference type="PANTHER" id="PTHR47333:SF4">
    <property type="entry name" value="EGF-LIKE DOMAIN-CONTAINING PROTEIN"/>
    <property type="match status" value="1"/>
</dbReference>
<dbReference type="InterPro" id="IPR035976">
    <property type="entry name" value="Sushi/SCR/CCP_sf"/>
</dbReference>
<feature type="region of interest" description="Disordered" evidence="16">
    <location>
        <begin position="2259"/>
        <end position="2294"/>
    </location>
</feature>
<feature type="domain" description="EGF-like" evidence="17">
    <location>
        <begin position="1803"/>
        <end position="1840"/>
    </location>
</feature>
<feature type="domain" description="EGF-like" evidence="17">
    <location>
        <begin position="1013"/>
        <end position="1054"/>
    </location>
</feature>
<feature type="region of interest" description="Disordered" evidence="16">
    <location>
        <begin position="2727"/>
        <end position="2773"/>
    </location>
</feature>
<feature type="compositionally biased region" description="Basic and acidic residues" evidence="16">
    <location>
        <begin position="2552"/>
        <end position="2575"/>
    </location>
</feature>
<dbReference type="Pfam" id="PF02494">
    <property type="entry name" value="HYR"/>
    <property type="match status" value="1"/>
</dbReference>
<evidence type="ECO:0000256" key="16">
    <source>
        <dbReference type="SAM" id="MobiDB-lite"/>
    </source>
</evidence>
<dbReference type="InterPro" id="IPR000152">
    <property type="entry name" value="EGF-type_Asp/Asn_hydroxyl_site"/>
</dbReference>
<dbReference type="EMBL" id="ADTU01002993">
    <property type="status" value="NOT_ANNOTATED_CDS"/>
    <property type="molecule type" value="Genomic_DNA"/>
</dbReference>
<dbReference type="InterPro" id="IPR000742">
    <property type="entry name" value="EGF"/>
</dbReference>
<dbReference type="SMART" id="SM00179">
    <property type="entry name" value="EGF_CA"/>
    <property type="match status" value="38"/>
</dbReference>
<feature type="disulfide bond" evidence="14">
    <location>
        <begin position="1769"/>
        <end position="1779"/>
    </location>
</feature>
<evidence type="ECO:0000256" key="4">
    <source>
        <dbReference type="ARBA" id="ARBA00022536"/>
    </source>
</evidence>
<feature type="region of interest" description="Disordered" evidence="16">
    <location>
        <begin position="3164"/>
        <end position="3190"/>
    </location>
</feature>
<dbReference type="InterPro" id="IPR049883">
    <property type="entry name" value="NOTCH1_EGF-like"/>
</dbReference>
<dbReference type="OrthoDB" id="10045365at2759"/>
<keyword evidence="10" id="KW-0472">Membrane</keyword>
<dbReference type="SUPFAM" id="SSF57535">
    <property type="entry name" value="Complement control module/SCR domain"/>
    <property type="match status" value="2"/>
</dbReference>
<evidence type="ECO:0000256" key="9">
    <source>
        <dbReference type="ARBA" id="ARBA00022989"/>
    </source>
</evidence>
<feature type="domain" description="EGF-like" evidence="17">
    <location>
        <begin position="345"/>
        <end position="385"/>
    </location>
</feature>
<dbReference type="KEGG" id="acep:105625730"/>
<dbReference type="CDD" id="cd00033">
    <property type="entry name" value="CCP"/>
    <property type="match status" value="2"/>
</dbReference>
<dbReference type="PROSITE" id="PS01186">
    <property type="entry name" value="EGF_2"/>
    <property type="match status" value="18"/>
</dbReference>
<reference evidence="21" key="1">
    <citation type="journal article" date="2011" name="PLoS Genet.">
        <title>The genome sequence of the leaf-cutter ant Atta cephalotes reveals insights into its obligate symbiotic lifestyle.</title>
        <authorList>
            <person name="Suen G."/>
            <person name="Teiling C."/>
            <person name="Li L."/>
            <person name="Holt C."/>
            <person name="Abouheif E."/>
            <person name="Bornberg-Bauer E."/>
            <person name="Bouffard P."/>
            <person name="Caldera E.J."/>
            <person name="Cash E."/>
            <person name="Cavanaugh A."/>
            <person name="Denas O."/>
            <person name="Elhaik E."/>
            <person name="Fave M.J."/>
            <person name="Gadau J."/>
            <person name="Gibson J.D."/>
            <person name="Graur D."/>
            <person name="Grubbs K.J."/>
            <person name="Hagen D.E."/>
            <person name="Harkins T.T."/>
            <person name="Helmkampf M."/>
            <person name="Hu H."/>
            <person name="Johnson B.R."/>
            <person name="Kim J."/>
            <person name="Marsh S.E."/>
            <person name="Moeller J.A."/>
            <person name="Munoz-Torres M.C."/>
            <person name="Murphy M.C."/>
            <person name="Naughton M.C."/>
            <person name="Nigam S."/>
            <person name="Overson R."/>
            <person name="Rajakumar R."/>
            <person name="Reese J.T."/>
            <person name="Scott J.J."/>
            <person name="Smith C.R."/>
            <person name="Tao S."/>
            <person name="Tsutsui N.D."/>
            <person name="Viljakainen L."/>
            <person name="Wissler L."/>
            <person name="Yandell M.D."/>
            <person name="Zimmer F."/>
            <person name="Taylor J."/>
            <person name="Slater S.C."/>
            <person name="Clifton S.W."/>
            <person name="Warren W.C."/>
            <person name="Elsik C.G."/>
            <person name="Smith C.D."/>
            <person name="Weinstock G.M."/>
            <person name="Gerardo N.M."/>
            <person name="Currie C.R."/>
        </authorList>
    </citation>
    <scope>NUCLEOTIDE SEQUENCE [LARGE SCALE GENOMIC DNA]</scope>
</reference>
<dbReference type="Pfam" id="PF07645">
    <property type="entry name" value="EGF_CA"/>
    <property type="match status" value="15"/>
</dbReference>
<accession>A0A158NY35</accession>
<dbReference type="EMBL" id="ADTU01002995">
    <property type="status" value="NOT_ANNOTATED_CDS"/>
    <property type="molecule type" value="Genomic_DNA"/>
</dbReference>
<proteinExistence type="predicted"/>
<dbReference type="Gene3D" id="2.10.25.10">
    <property type="entry name" value="Laminin"/>
    <property type="match status" value="40"/>
</dbReference>
<dbReference type="PROSITE" id="PS01187">
    <property type="entry name" value="EGF_CA"/>
    <property type="match status" value="10"/>
</dbReference>
<dbReference type="SMART" id="SM00181">
    <property type="entry name" value="EGF"/>
    <property type="match status" value="40"/>
</dbReference>
<evidence type="ECO:0000313" key="20">
    <source>
        <dbReference type="EnsemblMetazoa" id="XP_012062443.1"/>
    </source>
</evidence>
<evidence type="ECO:0000259" key="17">
    <source>
        <dbReference type="PROSITE" id="PS50026"/>
    </source>
</evidence>
<feature type="domain" description="EGF-like" evidence="17">
    <location>
        <begin position="259"/>
        <end position="299"/>
    </location>
</feature>
<comment type="caution">
    <text evidence="14">Lacks conserved residue(s) required for the propagation of feature annotation.</text>
</comment>
<dbReference type="FunFam" id="2.10.25.10:FF:000005">
    <property type="entry name" value="Fibrillin 2"/>
    <property type="match status" value="2"/>
</dbReference>
<dbReference type="EMBL" id="ADTU01002994">
    <property type="status" value="NOT_ANNOTATED_CDS"/>
    <property type="molecule type" value="Genomic_DNA"/>
</dbReference>
<feature type="domain" description="EGF-like" evidence="17">
    <location>
        <begin position="600"/>
        <end position="636"/>
    </location>
</feature>
<dbReference type="GO" id="GO:0006897">
    <property type="term" value="P:endocytosis"/>
    <property type="evidence" value="ECO:0007669"/>
    <property type="project" value="UniProtKB-KW"/>
</dbReference>